<comment type="caution">
    <text evidence="2">The sequence shown here is derived from an EMBL/GenBank/DDBJ whole genome shotgun (WGS) entry which is preliminary data.</text>
</comment>
<name>A0ABU2H7B3_9ACTN</name>
<dbReference type="InterPro" id="IPR011008">
    <property type="entry name" value="Dimeric_a/b-barrel"/>
</dbReference>
<evidence type="ECO:0000313" key="2">
    <source>
        <dbReference type="EMBL" id="MDS1271214.1"/>
    </source>
</evidence>
<sequence length="100" mass="11095">MIVVTRHSVSSDPEATAEFQQQARTVLEAFAECAGYQRGTLARCADDPQLWTIVTEWAGPGYYRRALSAFSVRMVAVPLLSEAWDEPSAFEKWVEVPSAS</sequence>
<keyword evidence="2" id="KW-0503">Monooxygenase</keyword>
<keyword evidence="3" id="KW-1185">Reference proteome</keyword>
<evidence type="ECO:0000259" key="1">
    <source>
        <dbReference type="Pfam" id="PF03992"/>
    </source>
</evidence>
<proteinExistence type="predicted"/>
<keyword evidence="2" id="KW-0560">Oxidoreductase</keyword>
<reference evidence="3" key="1">
    <citation type="submission" date="2023-07" db="EMBL/GenBank/DDBJ databases">
        <title>Novel species in the genus Lipingzhangella isolated from Sambhar Salt Lake.</title>
        <authorList>
            <person name="Jiya N."/>
            <person name="Kajale S."/>
            <person name="Sharma A."/>
        </authorList>
    </citation>
    <scope>NUCLEOTIDE SEQUENCE [LARGE SCALE GENOMIC DNA]</scope>
    <source>
        <strain evidence="3">LS1_29</strain>
    </source>
</reference>
<gene>
    <name evidence="2" type="ORF">RIF23_13000</name>
</gene>
<dbReference type="InterPro" id="IPR007138">
    <property type="entry name" value="ABM_dom"/>
</dbReference>
<feature type="domain" description="ABM" evidence="1">
    <location>
        <begin position="10"/>
        <end position="58"/>
    </location>
</feature>
<dbReference type="GO" id="GO:0004497">
    <property type="term" value="F:monooxygenase activity"/>
    <property type="evidence" value="ECO:0007669"/>
    <property type="project" value="UniProtKB-KW"/>
</dbReference>
<evidence type="ECO:0000313" key="3">
    <source>
        <dbReference type="Proteomes" id="UP001250214"/>
    </source>
</evidence>
<dbReference type="SUPFAM" id="SSF54909">
    <property type="entry name" value="Dimeric alpha+beta barrel"/>
    <property type="match status" value="1"/>
</dbReference>
<dbReference type="RefSeq" id="WP_310912748.1">
    <property type="nucleotide sequence ID" value="NZ_JAVLVT010000005.1"/>
</dbReference>
<organism evidence="2 3">
    <name type="scientific">Lipingzhangella rawalii</name>
    <dbReference type="NCBI Taxonomy" id="2055835"/>
    <lineage>
        <taxon>Bacteria</taxon>
        <taxon>Bacillati</taxon>
        <taxon>Actinomycetota</taxon>
        <taxon>Actinomycetes</taxon>
        <taxon>Streptosporangiales</taxon>
        <taxon>Nocardiopsidaceae</taxon>
        <taxon>Lipingzhangella</taxon>
    </lineage>
</organism>
<dbReference type="Pfam" id="PF03992">
    <property type="entry name" value="ABM"/>
    <property type="match status" value="1"/>
</dbReference>
<dbReference type="EMBL" id="JAVLVT010000005">
    <property type="protein sequence ID" value="MDS1271214.1"/>
    <property type="molecule type" value="Genomic_DNA"/>
</dbReference>
<accession>A0ABU2H7B3</accession>
<dbReference type="Proteomes" id="UP001250214">
    <property type="component" value="Unassembled WGS sequence"/>
</dbReference>
<protein>
    <submittedName>
        <fullName evidence="2">Antibiotic biosynthesis monooxygenase</fullName>
    </submittedName>
</protein>
<dbReference type="Gene3D" id="3.30.70.100">
    <property type="match status" value="1"/>
</dbReference>